<comment type="caution">
    <text evidence="2">The sequence shown here is derived from an EMBL/GenBank/DDBJ whole genome shotgun (WGS) entry which is preliminary data.</text>
</comment>
<evidence type="ECO:0000313" key="2">
    <source>
        <dbReference type="EMBL" id="TDR23697.1"/>
    </source>
</evidence>
<gene>
    <name evidence="2" type="ORF">C8D91_0561</name>
</gene>
<organism evidence="2 3">
    <name type="scientific">Marinicella litoralis</name>
    <dbReference type="NCBI Taxonomy" id="644220"/>
    <lineage>
        <taxon>Bacteria</taxon>
        <taxon>Pseudomonadati</taxon>
        <taxon>Pseudomonadota</taxon>
        <taxon>Gammaproteobacteria</taxon>
        <taxon>Lysobacterales</taxon>
        <taxon>Marinicellaceae</taxon>
        <taxon>Marinicella</taxon>
    </lineage>
</organism>
<reference evidence="2 3" key="1">
    <citation type="submission" date="2019-03" db="EMBL/GenBank/DDBJ databases">
        <title>Genomic Encyclopedia of Type Strains, Phase IV (KMG-IV): sequencing the most valuable type-strain genomes for metagenomic binning, comparative biology and taxonomic classification.</title>
        <authorList>
            <person name="Goeker M."/>
        </authorList>
    </citation>
    <scope>NUCLEOTIDE SEQUENCE [LARGE SCALE GENOMIC DNA]</scope>
    <source>
        <strain evidence="2 3">DSM 25488</strain>
    </source>
</reference>
<evidence type="ECO:0000256" key="1">
    <source>
        <dbReference type="SAM" id="SignalP"/>
    </source>
</evidence>
<dbReference type="RefSeq" id="WP_099017682.1">
    <property type="nucleotide sequence ID" value="NZ_NIHB01000001.1"/>
</dbReference>
<protein>
    <submittedName>
        <fullName evidence="2">Uncharacterized protein</fullName>
    </submittedName>
</protein>
<accession>A0A4R6XZG7</accession>
<dbReference type="SUPFAM" id="SSF63825">
    <property type="entry name" value="YWTD domain"/>
    <property type="match status" value="1"/>
</dbReference>
<proteinExistence type="predicted"/>
<dbReference type="EMBL" id="SNZB01000001">
    <property type="protein sequence ID" value="TDR23697.1"/>
    <property type="molecule type" value="Genomic_DNA"/>
</dbReference>
<dbReference type="Proteomes" id="UP000295724">
    <property type="component" value="Unassembled WGS sequence"/>
</dbReference>
<feature type="chain" id="PRO_5020372407" evidence="1">
    <location>
        <begin position="19"/>
        <end position="464"/>
    </location>
</feature>
<dbReference type="OrthoDB" id="8889994at2"/>
<sequence>MKKTLLITLLLIQTTVFAQVLAPVKDYAKEVNKLTDISTLLQMSDDTLNRKSYANHEVVAKRLVELRPFNPEFRFILVKAYALQDKKSEAYNELIGLQKAGLSYPVGDQEGFDLIKDTGAFKYIEENMVKNANPYGNGEAVFSVSKNYSGMLFENLAFDKQENRFLLSSIRSGAIYQYTDAGGFEEFIKPGDPATGPWGAIDLVVDNDSDTLWVASAALPHYIGATQANFGQAMISKYKLSTGELVNSFAMQNANQPMLFSALHLTEGKNLYFINAFTSDLFKITKDGDQVEAVVSIPSLSSIKALTSNKDETLLYISDYDLGLFVVNFETNQVVPLIRSKDGFFAGINDLFYDQGDLIVIQGGVYPARLMRYVMKDDVFFQTMFPLEASHENFKALGSGVVVDGHVYYAANSQWEKTGPLGRLADNEAWEDLVIIKTDSKYKMEAFMQQQREIEETKRKRGIK</sequence>
<evidence type="ECO:0000313" key="3">
    <source>
        <dbReference type="Proteomes" id="UP000295724"/>
    </source>
</evidence>
<name>A0A4R6XZG7_9GAMM</name>
<keyword evidence="1" id="KW-0732">Signal</keyword>
<dbReference type="AlphaFoldDB" id="A0A4R6XZG7"/>
<keyword evidence="3" id="KW-1185">Reference proteome</keyword>
<feature type="signal peptide" evidence="1">
    <location>
        <begin position="1"/>
        <end position="18"/>
    </location>
</feature>